<keyword evidence="4" id="KW-1185">Reference proteome</keyword>
<sequence>MFWFTIFIRAQKTLRKLPEIKLNNSEKKLAENVQTNSSVNIENNQRPLKHRKSIIELYKKTNGALLAEEYSSEKILQKLPSLLSTNENRTFPISFIDPLARVNSEPKRAGMFELEFEGLSSTNNTDTQTQNEEIVGHMLKRKSVSENIGLTRRNSEKKLIFGGKVKEFYIGKAPVHKQTLVRKPSRLRNITERKNSLLKEPSISEILKSSNPPRNTEKKILKRHSIDNLKKNNDVTYNRDLNHEYLEKKILEIKSSGPFSVRVFPSLAGSIGITLVSMEIILLIVTIVMTNVMELSQITVSDEINKTTSTMFSRIGTNFTNKIKLANNINSPKVSFTNFFLPNALLSTNQDSTNSSTINLYLKMNSLDGVSSKITPYDYPGVLRRLWQYQSILVLLAIFVVYPFSWLVLKFSQNTGTIKKPKEVIESDNFEGFTGKRQRDISYLDITNLNYNSTMSISDYKPEATTSNSDYTSHSVSYLKIRWRNVVLYLVIFWAALFLVYQALSGIQRIIIPLVEKLYDYCINKNLKHESQLESKLLNDHFLPKKSFFLVRWGKNYLVDPTLQLLYSIFKSNLVYFDLQVIVLIVVFPMVLIYSPIGVLNLIRFLVFVLPLSGSAKRKVVTINTAILKFREKLEKPSENKEKKRSRWSLFEEKSLGTYFKWVSHTNLNNLLISKSSSDEKPQSGNSDPDTKNKSKGIDASDNNQSLRLDHEKDGTNNKESILLSKDSVDEIRKALNDKQEELYNSKIISRTNKNLNVFWSSPSLRNFAFLFLSGLWIFCWFVLVSQSIYGLLNAIYVESTDLRPDSGFSNSGNYTFHYRNDTHQLNGTGTISVLSHPSYSLITQSLSGRVFPYFEQVIFGSKTSEYCMEQCDSENICFVDENCNFAEMGGFNITNGYNYILDSCYDNVNLTSVADVKQGLETAMKGVHHNFCLFYGFVLQKGFSVGKTRGYLKDIFELGALGYLAQCNPKRFNYKETSNPFIEIPNPRNSTELEKLCFSQANTKVYIYNQGYSLHYIPNLEFDSNNSGIEGNSLLLSNELGEQGTSGEEMMYVMRSAFDTAFGSISARKSTQNSFHTKLTNNAREVAIAISDFYKSPKDSYRRAIPKLGHLVSGSKNYILNFGRRVTSRIFRFLYIKKKEPSVSANEKKLSLISIPLLYEQEFWMNMNLKTKIPSKKNKNKVFDKDEALSRLLTWVEWLSFLPENTNGYWEISGNDGIRSSTGDQNKTRLQCRILDTFAMEYGGVHELFSDTKEQKSFGFYKLVTGIKGKISVRSIIRFMRQTRNEGNEDNQYKEEIGDNGE</sequence>
<reference evidence="3 4" key="1">
    <citation type="journal article" date="2018" name="MBio">
        <title>Comparative Genomics Reveals the Core Gene Toolbox for the Fungus-Insect Symbiosis.</title>
        <authorList>
            <person name="Wang Y."/>
            <person name="Stata M."/>
            <person name="Wang W."/>
            <person name="Stajich J.E."/>
            <person name="White M.M."/>
            <person name="Moncalvo J.M."/>
        </authorList>
    </citation>
    <scope>NUCLEOTIDE SEQUENCE [LARGE SCALE GENOMIC DNA]</scope>
    <source>
        <strain evidence="3 4">AUS-126-30</strain>
    </source>
</reference>
<feature type="compositionally biased region" description="Basic and acidic residues" evidence="1">
    <location>
        <begin position="689"/>
        <end position="699"/>
    </location>
</feature>
<organism evidence="3 4">
    <name type="scientific">Smittium angustum</name>
    <dbReference type="NCBI Taxonomy" id="133377"/>
    <lineage>
        <taxon>Eukaryota</taxon>
        <taxon>Fungi</taxon>
        <taxon>Fungi incertae sedis</taxon>
        <taxon>Zoopagomycota</taxon>
        <taxon>Kickxellomycotina</taxon>
        <taxon>Harpellomycetes</taxon>
        <taxon>Harpellales</taxon>
        <taxon>Legeriomycetaceae</taxon>
        <taxon>Smittium</taxon>
    </lineage>
</organism>
<evidence type="ECO:0000256" key="1">
    <source>
        <dbReference type="SAM" id="MobiDB-lite"/>
    </source>
</evidence>
<dbReference type="Proteomes" id="UP000245591">
    <property type="component" value="Unassembled WGS sequence"/>
</dbReference>
<accession>A0A2U1JEW3</accession>
<protein>
    <submittedName>
        <fullName evidence="3">Uncharacterized protein</fullName>
    </submittedName>
</protein>
<proteinExistence type="predicted"/>
<comment type="caution">
    <text evidence="3">The sequence shown here is derived from an EMBL/GenBank/DDBJ whole genome shotgun (WGS) entry which is preliminary data.</text>
</comment>
<keyword evidence="2" id="KW-0472">Membrane</keyword>
<gene>
    <name evidence="3" type="ORF">BB558_000245</name>
</gene>
<feature type="region of interest" description="Disordered" evidence="1">
    <location>
        <begin position="675"/>
        <end position="713"/>
    </location>
</feature>
<dbReference type="EMBL" id="MBFU01000011">
    <property type="protein sequence ID" value="PWA03559.1"/>
    <property type="molecule type" value="Genomic_DNA"/>
</dbReference>
<evidence type="ECO:0000313" key="4">
    <source>
        <dbReference type="Proteomes" id="UP000245591"/>
    </source>
</evidence>
<name>A0A2U1JEW3_SMIAN</name>
<evidence type="ECO:0000313" key="3">
    <source>
        <dbReference type="EMBL" id="PWA03559.1"/>
    </source>
</evidence>
<feature type="transmembrane region" description="Helical" evidence="2">
    <location>
        <begin position="387"/>
        <end position="409"/>
    </location>
</feature>
<keyword evidence="2" id="KW-1133">Transmembrane helix</keyword>
<feature type="transmembrane region" description="Helical" evidence="2">
    <location>
        <begin position="768"/>
        <end position="793"/>
    </location>
</feature>
<feature type="transmembrane region" description="Helical" evidence="2">
    <location>
        <begin position="486"/>
        <end position="504"/>
    </location>
</feature>
<keyword evidence="2" id="KW-0812">Transmembrane</keyword>
<feature type="transmembrane region" description="Helical" evidence="2">
    <location>
        <begin position="581"/>
        <end position="610"/>
    </location>
</feature>
<evidence type="ECO:0000256" key="2">
    <source>
        <dbReference type="SAM" id="Phobius"/>
    </source>
</evidence>